<comment type="caution">
    <text evidence="8">Lacks conserved residue(s) required for the propagation of feature annotation.</text>
</comment>
<dbReference type="PANTHER" id="PTHR19136:SF81">
    <property type="entry name" value="MOLYBDENUM COFACTOR GUANYLYLTRANSFERASE"/>
    <property type="match status" value="1"/>
</dbReference>
<keyword evidence="2 8" id="KW-0808">Transferase</keyword>
<dbReference type="OrthoDB" id="9788394at2"/>
<dbReference type="GO" id="GO:1902758">
    <property type="term" value="P:bis(molybdopterin guanine dinucleotide)molybdenum biosynthetic process"/>
    <property type="evidence" value="ECO:0007669"/>
    <property type="project" value="TreeGrafter"/>
</dbReference>
<dbReference type="GO" id="GO:0046872">
    <property type="term" value="F:metal ion binding"/>
    <property type="evidence" value="ECO:0007669"/>
    <property type="project" value="UniProtKB-KW"/>
</dbReference>
<evidence type="ECO:0000256" key="5">
    <source>
        <dbReference type="ARBA" id="ARBA00022842"/>
    </source>
</evidence>
<reference evidence="10 11" key="1">
    <citation type="journal article" date="2013" name="Genome Announc.">
        <title>Genome Sequence of the Polycyclic Aromatic Hydrocarbon-Degrading Bacterium Strain Marinobacter nanhaiticus D15-8WT.</title>
        <authorList>
            <person name="Cui Z."/>
            <person name="Gao W."/>
            <person name="Li Q."/>
            <person name="Xu G."/>
            <person name="Zheng L."/>
        </authorList>
    </citation>
    <scope>NUCLEOTIDE SEQUENCE [LARGE SCALE GENOMIC DNA]</scope>
    <source>
        <strain evidence="10 11">D15-8W</strain>
    </source>
</reference>
<dbReference type="EC" id="2.7.7.77" evidence="8"/>
<evidence type="ECO:0000256" key="6">
    <source>
        <dbReference type="ARBA" id="ARBA00023134"/>
    </source>
</evidence>
<dbReference type="CDD" id="cd02503">
    <property type="entry name" value="MobA"/>
    <property type="match status" value="1"/>
</dbReference>
<dbReference type="PATRIC" id="fig|626887.3.peg.1015"/>
<dbReference type="Pfam" id="PF12804">
    <property type="entry name" value="NTP_transf_3"/>
    <property type="match status" value="1"/>
</dbReference>
<keyword evidence="1 8" id="KW-0963">Cytoplasm</keyword>
<feature type="binding site" evidence="8">
    <location>
        <position position="108"/>
    </location>
    <ligand>
        <name>Mg(2+)</name>
        <dbReference type="ChEBI" id="CHEBI:18420"/>
    </ligand>
</feature>
<organism evidence="10 11">
    <name type="scientific">Marinobacter nanhaiticus D15-8W</name>
    <dbReference type="NCBI Taxonomy" id="626887"/>
    <lineage>
        <taxon>Bacteria</taxon>
        <taxon>Pseudomonadati</taxon>
        <taxon>Pseudomonadota</taxon>
        <taxon>Gammaproteobacteria</taxon>
        <taxon>Pseudomonadales</taxon>
        <taxon>Marinobacteraceae</taxon>
        <taxon>Marinobacter</taxon>
    </lineage>
</organism>
<feature type="binding site" evidence="8">
    <location>
        <position position="74"/>
    </location>
    <ligand>
        <name>GTP</name>
        <dbReference type="ChEBI" id="CHEBI:37565"/>
    </ligand>
</feature>
<dbReference type="Proteomes" id="UP000013165">
    <property type="component" value="Unassembled WGS sequence"/>
</dbReference>
<comment type="similarity">
    <text evidence="8">Belongs to the MobA family.</text>
</comment>
<dbReference type="eggNOG" id="COG0746">
    <property type="taxonomic scope" value="Bacteria"/>
</dbReference>
<feature type="binding site" evidence="8">
    <location>
        <begin position="15"/>
        <end position="17"/>
    </location>
    <ligand>
        <name>GTP</name>
        <dbReference type="ChEBI" id="CHEBI:37565"/>
    </ligand>
</feature>
<keyword evidence="10" id="KW-0548">Nucleotidyltransferase</keyword>
<dbReference type="Gene3D" id="3.90.550.10">
    <property type="entry name" value="Spore Coat Polysaccharide Biosynthesis Protein SpsA, Chain A"/>
    <property type="match status" value="1"/>
</dbReference>
<evidence type="ECO:0000313" key="10">
    <source>
        <dbReference type="EMBL" id="ENO14708.1"/>
    </source>
</evidence>
<dbReference type="GO" id="GO:0005525">
    <property type="term" value="F:GTP binding"/>
    <property type="evidence" value="ECO:0007669"/>
    <property type="project" value="UniProtKB-UniRule"/>
</dbReference>
<evidence type="ECO:0000256" key="3">
    <source>
        <dbReference type="ARBA" id="ARBA00022723"/>
    </source>
</evidence>
<evidence type="ECO:0000313" key="11">
    <source>
        <dbReference type="Proteomes" id="UP000013165"/>
    </source>
</evidence>
<feature type="binding site" evidence="8">
    <location>
        <position position="28"/>
    </location>
    <ligand>
        <name>GTP</name>
        <dbReference type="ChEBI" id="CHEBI:37565"/>
    </ligand>
</feature>
<feature type="binding site" evidence="8">
    <location>
        <position position="108"/>
    </location>
    <ligand>
        <name>GTP</name>
        <dbReference type="ChEBI" id="CHEBI:37565"/>
    </ligand>
</feature>
<dbReference type="HOGENOM" id="CLU_055597_5_1_6"/>
<dbReference type="GO" id="GO:0005737">
    <property type="term" value="C:cytoplasm"/>
    <property type="evidence" value="ECO:0007669"/>
    <property type="project" value="UniProtKB-SubCell"/>
</dbReference>
<gene>
    <name evidence="8 10" type="primary">mobA</name>
    <name evidence="10" type="ORF">J057_05136</name>
</gene>
<accession>N6X0Z1</accession>
<evidence type="ECO:0000256" key="8">
    <source>
        <dbReference type="HAMAP-Rule" id="MF_00316"/>
    </source>
</evidence>
<evidence type="ECO:0000259" key="9">
    <source>
        <dbReference type="Pfam" id="PF12804"/>
    </source>
</evidence>
<keyword evidence="5 8" id="KW-0460">Magnesium</keyword>
<dbReference type="GO" id="GO:0061603">
    <property type="term" value="F:molybdenum cofactor guanylyltransferase activity"/>
    <property type="evidence" value="ECO:0007669"/>
    <property type="project" value="UniProtKB-EC"/>
</dbReference>
<keyword evidence="3 8" id="KW-0479">Metal-binding</keyword>
<name>N6X0Z1_9GAMM</name>
<comment type="domain">
    <text evidence="8">The N-terminal domain determines nucleotide recognition and specific binding, while the C-terminal domain determines the specific binding to the target protein.</text>
</comment>
<proteinExistence type="inferred from homology"/>
<keyword evidence="11" id="KW-1185">Reference proteome</keyword>
<keyword evidence="7 8" id="KW-0501">Molybdenum cofactor biosynthesis</keyword>
<comment type="caution">
    <text evidence="10">The sequence shown here is derived from an EMBL/GenBank/DDBJ whole genome shotgun (WGS) entry which is preliminary data.</text>
</comment>
<dbReference type="InterPro" id="IPR029044">
    <property type="entry name" value="Nucleotide-diphossugar_trans"/>
</dbReference>
<evidence type="ECO:0000256" key="4">
    <source>
        <dbReference type="ARBA" id="ARBA00022741"/>
    </source>
</evidence>
<dbReference type="PANTHER" id="PTHR19136">
    <property type="entry name" value="MOLYBDENUM COFACTOR GUANYLYLTRANSFERASE"/>
    <property type="match status" value="1"/>
</dbReference>
<comment type="subcellular location">
    <subcellularLocation>
        <location evidence="8">Cytoplasm</location>
    </subcellularLocation>
</comment>
<evidence type="ECO:0000256" key="7">
    <source>
        <dbReference type="ARBA" id="ARBA00023150"/>
    </source>
</evidence>
<keyword evidence="6 8" id="KW-0342">GTP-binding</keyword>
<dbReference type="NCBIfam" id="TIGR02665">
    <property type="entry name" value="molyb_mobA"/>
    <property type="match status" value="1"/>
</dbReference>
<dbReference type="SUPFAM" id="SSF53448">
    <property type="entry name" value="Nucleotide-diphospho-sugar transferases"/>
    <property type="match status" value="1"/>
</dbReference>
<comment type="catalytic activity">
    <reaction evidence="8">
        <text>Mo-molybdopterin + GTP + H(+) = Mo-molybdopterin guanine dinucleotide + diphosphate</text>
        <dbReference type="Rhea" id="RHEA:34243"/>
        <dbReference type="ChEBI" id="CHEBI:15378"/>
        <dbReference type="ChEBI" id="CHEBI:33019"/>
        <dbReference type="ChEBI" id="CHEBI:37565"/>
        <dbReference type="ChEBI" id="CHEBI:71302"/>
        <dbReference type="ChEBI" id="CHEBI:71310"/>
        <dbReference type="EC" id="2.7.7.77"/>
    </reaction>
</comment>
<dbReference type="HAMAP" id="MF_00316">
    <property type="entry name" value="MobA"/>
    <property type="match status" value="1"/>
</dbReference>
<dbReference type="InterPro" id="IPR013482">
    <property type="entry name" value="Molybde_CF_guanTrfase"/>
</dbReference>
<feature type="domain" description="MobA-like NTP transferase" evidence="9">
    <location>
        <begin position="12"/>
        <end position="168"/>
    </location>
</feature>
<dbReference type="InterPro" id="IPR025877">
    <property type="entry name" value="MobA-like_NTP_Trfase"/>
</dbReference>
<comment type="cofactor">
    <cofactor evidence="8">
        <name>Mg(2+)</name>
        <dbReference type="ChEBI" id="CHEBI:18420"/>
    </cofactor>
</comment>
<keyword evidence="4 8" id="KW-0547">Nucleotide-binding</keyword>
<sequence length="201" mass="22005">MADSTFRDTCCGLILAGGRARRLGGVEKGLEPWQGHPLVAFVREALESNCTTIIVSANRRLDDYRQWADAVVRDDERFEDAGPLAGLLAGMRQARTLGLQGMLVMPCDTPGVTAAVMEQVATAAAVDADRIVLARVEHRAHPLHGYYPVKLADDLESYLEGGERKVMGFAERHEPLFLDLPVSADIFRNLNSPEDWSSTGL</sequence>
<comment type="function">
    <text evidence="8">Transfers a GMP moiety from GTP to Mo-molybdopterin (Mo-MPT) cofactor (Moco or molybdenum cofactor) to form Mo-molybdopterin guanine dinucleotide (Mo-MGD) cofactor.</text>
</comment>
<evidence type="ECO:0000256" key="1">
    <source>
        <dbReference type="ARBA" id="ARBA00022490"/>
    </source>
</evidence>
<protein>
    <recommendedName>
        <fullName evidence="8">Molybdenum cofactor guanylyltransferase</fullName>
        <shortName evidence="8">MoCo guanylyltransferase</shortName>
        <ecNumber evidence="8">2.7.7.77</ecNumber>
    </recommendedName>
    <alternativeName>
        <fullName evidence="8">GTP:molybdopterin guanylyltransferase</fullName>
    </alternativeName>
    <alternativeName>
        <fullName evidence="8">Mo-MPT guanylyltransferase</fullName>
    </alternativeName>
    <alternativeName>
        <fullName evidence="8">Molybdopterin guanylyltransferase</fullName>
    </alternativeName>
    <alternativeName>
        <fullName evidence="8">Molybdopterin-guanine dinucleotide synthase</fullName>
        <shortName evidence="8">MGD synthase</shortName>
    </alternativeName>
</protein>
<dbReference type="RefSeq" id="WP_004579005.1">
    <property type="nucleotide sequence ID" value="NZ_AP028878.1"/>
</dbReference>
<comment type="subunit">
    <text evidence="8">Monomer.</text>
</comment>
<dbReference type="AlphaFoldDB" id="N6X0Z1"/>
<dbReference type="STRING" id="626887.J057_05136"/>
<dbReference type="EMBL" id="APLQ01000011">
    <property type="protein sequence ID" value="ENO14708.1"/>
    <property type="molecule type" value="Genomic_DNA"/>
</dbReference>
<evidence type="ECO:0000256" key="2">
    <source>
        <dbReference type="ARBA" id="ARBA00022679"/>
    </source>
</evidence>